<keyword evidence="3" id="KW-1185">Reference proteome</keyword>
<dbReference type="Proteomes" id="UP000620124">
    <property type="component" value="Unassembled WGS sequence"/>
</dbReference>
<proteinExistence type="predicted"/>
<organism evidence="2 3">
    <name type="scientific">Mycena venus</name>
    <dbReference type="NCBI Taxonomy" id="2733690"/>
    <lineage>
        <taxon>Eukaryota</taxon>
        <taxon>Fungi</taxon>
        <taxon>Dikarya</taxon>
        <taxon>Basidiomycota</taxon>
        <taxon>Agaricomycotina</taxon>
        <taxon>Agaricomycetes</taxon>
        <taxon>Agaricomycetidae</taxon>
        <taxon>Agaricales</taxon>
        <taxon>Marasmiineae</taxon>
        <taxon>Mycenaceae</taxon>
        <taxon>Mycena</taxon>
    </lineage>
</organism>
<dbReference type="EMBL" id="JACAZI010000008">
    <property type="protein sequence ID" value="KAF7354464.1"/>
    <property type="molecule type" value="Genomic_DNA"/>
</dbReference>
<evidence type="ECO:0000313" key="3">
    <source>
        <dbReference type="Proteomes" id="UP000620124"/>
    </source>
</evidence>
<dbReference type="OrthoDB" id="3237371at2759"/>
<feature type="compositionally biased region" description="Basic and acidic residues" evidence="1">
    <location>
        <begin position="50"/>
        <end position="69"/>
    </location>
</feature>
<evidence type="ECO:0000313" key="2">
    <source>
        <dbReference type="EMBL" id="KAF7354464.1"/>
    </source>
</evidence>
<comment type="caution">
    <text evidence="2">The sequence shown here is derived from an EMBL/GenBank/DDBJ whole genome shotgun (WGS) entry which is preliminary data.</text>
</comment>
<feature type="region of interest" description="Disordered" evidence="1">
    <location>
        <begin position="185"/>
        <end position="251"/>
    </location>
</feature>
<protein>
    <submittedName>
        <fullName evidence="2">Uncharacterized protein</fullName>
    </submittedName>
</protein>
<name>A0A8H6Y8P6_9AGAR</name>
<feature type="region of interest" description="Disordered" evidence="1">
    <location>
        <begin position="1"/>
        <end position="20"/>
    </location>
</feature>
<feature type="compositionally biased region" description="Basic and acidic residues" evidence="1">
    <location>
        <begin position="232"/>
        <end position="243"/>
    </location>
</feature>
<feature type="region of interest" description="Disordered" evidence="1">
    <location>
        <begin position="31"/>
        <end position="73"/>
    </location>
</feature>
<sequence length="619" mass="67109">MAPRPQPRLKNQSSKVQPTTASAIALRATRALNPGLPDMPRPVRSSAEVQQEKNAKAQQKQQKEDKQREGISQAAAFSNRLVLEDSVRDQNANHPPSSELEKVLRPQLEKSTVDREPIWGWKIRNGSHTVYQSHIVADVNHAPSSLPENYHLCGIDVLLKATRPSEDGELSTLATSLGELAAGGDLFGSSDDYQPSEKPLSASDDEVMDASEEQAPKPIKTTGRTKKASKGSVRDAVDAERVKQRGSVADGKRKAPPVEQVILFCCEISGLIRRRSKSKKKQKKAPVGGIRVDWSRGRAPTTEVVYAPSRSRSATLGAISFVSNRRSASSDVDMAGLPGSDSSAIGGIPSDVDIHCGGDRECDIRSSQGIADTIAPGLVGPSARLQNPSGKIKKADIKLSDIPDPIRLQFKTKFTPPLLEFVGRLDGWDDPTTNDVIAIWNDTFTDYAVSTSDPRDHQLVLIIQNLAQDKIDGWRNKLGAAGEIIEDVENYLAGDDRSRVFYYRDVKGIFQNLGFSRVLAVHCLATAMVGQVGPLDLKLIPRTSAITAVVKKLKAEHWSKIIAAARAVAVQRDDAPAGAVIDVDADVSLGDFDLIDDDSDAQDVPGIFYPKGDITPIFC</sequence>
<evidence type="ECO:0000256" key="1">
    <source>
        <dbReference type="SAM" id="MobiDB-lite"/>
    </source>
</evidence>
<feature type="compositionally biased region" description="Polar residues" evidence="1">
    <location>
        <begin position="9"/>
        <end position="20"/>
    </location>
</feature>
<dbReference type="AlphaFoldDB" id="A0A8H6Y8P6"/>
<feature type="compositionally biased region" description="Acidic residues" evidence="1">
    <location>
        <begin position="203"/>
        <end position="212"/>
    </location>
</feature>
<accession>A0A8H6Y8P6</accession>
<reference evidence="2" key="1">
    <citation type="submission" date="2020-05" db="EMBL/GenBank/DDBJ databases">
        <title>Mycena genomes resolve the evolution of fungal bioluminescence.</title>
        <authorList>
            <person name="Tsai I.J."/>
        </authorList>
    </citation>
    <scope>NUCLEOTIDE SEQUENCE</scope>
    <source>
        <strain evidence="2">CCC161011</strain>
    </source>
</reference>
<gene>
    <name evidence="2" type="ORF">MVEN_01135600</name>
</gene>